<gene>
    <name evidence="1" type="ORF">I8Y58_001855</name>
</gene>
<sequence>MKIENNLNSSINVETLVLVAVWKFPFVFQGSFKIFDRDNNKEYLILYRCEYTKAYQTDILEDEFFPLDYQFTYLYAGSVKLDANILNQLSENAIYLLRYALHLTLSKMLTNKRQNNIYIDEIALNSLTECIKQKFDEGKNFEIEADIGFAVAMDFNPQEQTALEAVRNLLSCLAVDTNRV</sequence>
<organism evidence="1 2">
    <name type="scientific">Legionella pneumophila</name>
    <dbReference type="NCBI Taxonomy" id="446"/>
    <lineage>
        <taxon>Bacteria</taxon>
        <taxon>Pseudomonadati</taxon>
        <taxon>Pseudomonadota</taxon>
        <taxon>Gammaproteobacteria</taxon>
        <taxon>Legionellales</taxon>
        <taxon>Legionellaceae</taxon>
        <taxon>Legionella</taxon>
    </lineage>
</organism>
<proteinExistence type="predicted"/>
<reference evidence="1" key="2">
    <citation type="submission" date="2020-11" db="EMBL/GenBank/DDBJ databases">
        <authorList>
            <consortium name="NCBI Pathogen Detection Project"/>
        </authorList>
    </citation>
    <scope>NUCLEOTIDE SEQUENCE</scope>
    <source>
        <strain evidence="1">D3612</strain>
    </source>
</reference>
<dbReference type="AlphaFoldDB" id="A0AAN5KRL5"/>
<dbReference type="EMBL" id="DACSEI010000017">
    <property type="protein sequence ID" value="HAT1596624.1"/>
    <property type="molecule type" value="Genomic_DNA"/>
</dbReference>
<name>A0AAN5KRL5_LEGPN</name>
<reference evidence="1" key="1">
    <citation type="journal article" date="2018" name="Genome Biol.">
        <title>SKESA: strategic k-mer extension for scrupulous assemblies.</title>
        <authorList>
            <person name="Souvorov A."/>
            <person name="Agarwala R."/>
            <person name="Lipman D.J."/>
        </authorList>
    </citation>
    <scope>NUCLEOTIDE SEQUENCE</scope>
    <source>
        <strain evidence="1">D3612</strain>
    </source>
</reference>
<accession>A0AAN5KRL5</accession>
<comment type="caution">
    <text evidence="1">The sequence shown here is derived from an EMBL/GenBank/DDBJ whole genome shotgun (WGS) entry which is preliminary data.</text>
</comment>
<evidence type="ECO:0000313" key="1">
    <source>
        <dbReference type="EMBL" id="HAT1596624.1"/>
    </source>
</evidence>
<dbReference type="Proteomes" id="UP000861567">
    <property type="component" value="Unassembled WGS sequence"/>
</dbReference>
<protein>
    <submittedName>
        <fullName evidence="1">Uncharacterized protein</fullName>
    </submittedName>
</protein>
<evidence type="ECO:0000313" key="2">
    <source>
        <dbReference type="Proteomes" id="UP000861567"/>
    </source>
</evidence>